<comment type="caution">
    <text evidence="1">The sequence shown here is derived from an EMBL/GenBank/DDBJ whole genome shotgun (WGS) entry which is preliminary data.</text>
</comment>
<dbReference type="Proteomes" id="UP000626220">
    <property type="component" value="Unassembled WGS sequence"/>
</dbReference>
<sequence length="75" mass="8366">MNTAVTQQAIKSGRSSQGFAGFLDALGRGFRAYAEQRSRSAEINALNALTDEQLAAKGLRREDIPYHVFRDLFYV</sequence>
<proteinExistence type="predicted"/>
<gene>
    <name evidence="1" type="ORF">GCM10017056_10690</name>
</gene>
<reference evidence="1" key="1">
    <citation type="journal article" date="2014" name="Int. J. Syst. Evol. Microbiol.">
        <title>Complete genome sequence of Corynebacterium casei LMG S-19264T (=DSM 44701T), isolated from a smear-ripened cheese.</title>
        <authorList>
            <consortium name="US DOE Joint Genome Institute (JGI-PGF)"/>
            <person name="Walter F."/>
            <person name="Albersmeier A."/>
            <person name="Kalinowski J."/>
            <person name="Ruckert C."/>
        </authorList>
    </citation>
    <scope>NUCLEOTIDE SEQUENCE</scope>
    <source>
        <strain evidence="1">KCTC 42650</strain>
    </source>
</reference>
<protein>
    <recommendedName>
        <fullName evidence="3">DUF1127 domain-containing protein</fullName>
    </recommendedName>
</protein>
<organism evidence="1 2">
    <name type="scientific">Seohaeicola zhoushanensis</name>
    <dbReference type="NCBI Taxonomy" id="1569283"/>
    <lineage>
        <taxon>Bacteria</taxon>
        <taxon>Pseudomonadati</taxon>
        <taxon>Pseudomonadota</taxon>
        <taxon>Alphaproteobacteria</taxon>
        <taxon>Rhodobacterales</taxon>
        <taxon>Roseobacteraceae</taxon>
        <taxon>Seohaeicola</taxon>
    </lineage>
</organism>
<keyword evidence="2" id="KW-1185">Reference proteome</keyword>
<evidence type="ECO:0000313" key="1">
    <source>
        <dbReference type="EMBL" id="GHF40947.1"/>
    </source>
</evidence>
<evidence type="ECO:0008006" key="3">
    <source>
        <dbReference type="Google" id="ProtNLM"/>
    </source>
</evidence>
<dbReference type="RefSeq" id="WP_229863902.1">
    <property type="nucleotide sequence ID" value="NZ_BNCJ01000002.1"/>
</dbReference>
<reference evidence="1" key="2">
    <citation type="submission" date="2020-09" db="EMBL/GenBank/DDBJ databases">
        <authorList>
            <person name="Sun Q."/>
            <person name="Kim S."/>
        </authorList>
    </citation>
    <scope>NUCLEOTIDE SEQUENCE</scope>
    <source>
        <strain evidence="1">KCTC 42650</strain>
    </source>
</reference>
<accession>A0A8J3GVW5</accession>
<dbReference type="EMBL" id="BNCJ01000002">
    <property type="protein sequence ID" value="GHF40947.1"/>
    <property type="molecule type" value="Genomic_DNA"/>
</dbReference>
<evidence type="ECO:0000313" key="2">
    <source>
        <dbReference type="Proteomes" id="UP000626220"/>
    </source>
</evidence>
<dbReference type="AlphaFoldDB" id="A0A8J3GVW5"/>
<name>A0A8J3GVW5_9RHOB</name>